<name>A0AAW9YX83_9STAP</name>
<dbReference type="InterPro" id="IPR038620">
    <property type="entry name" value="YdcP-like_sf"/>
</dbReference>
<comment type="caution">
    <text evidence="1">The sequence shown here is derived from an EMBL/GenBank/DDBJ whole genome shotgun (WGS) entry which is preliminary data.</text>
</comment>
<proteinExistence type="predicted"/>
<gene>
    <name evidence="2" type="ORF">B9M88_05740</name>
    <name evidence="1" type="ORF">GLV84_04545</name>
</gene>
<dbReference type="Pfam" id="PF06125">
    <property type="entry name" value="DUF961"/>
    <property type="match status" value="1"/>
</dbReference>
<evidence type="ECO:0000313" key="4">
    <source>
        <dbReference type="Proteomes" id="UP000646308"/>
    </source>
</evidence>
<evidence type="ECO:0000313" key="3">
    <source>
        <dbReference type="Proteomes" id="UP000195208"/>
    </source>
</evidence>
<organism evidence="1 4">
    <name type="scientific">Staphylococcus agnetis</name>
    <dbReference type="NCBI Taxonomy" id="985762"/>
    <lineage>
        <taxon>Bacteria</taxon>
        <taxon>Bacillati</taxon>
        <taxon>Bacillota</taxon>
        <taxon>Bacilli</taxon>
        <taxon>Bacillales</taxon>
        <taxon>Staphylococcaceae</taxon>
        <taxon>Staphylococcus</taxon>
    </lineage>
</organism>
<evidence type="ECO:0000313" key="2">
    <source>
        <dbReference type="EMBL" id="OTW31425.1"/>
    </source>
</evidence>
<dbReference type="InterPro" id="IPR010365">
    <property type="entry name" value="DUF961"/>
</dbReference>
<evidence type="ECO:0000313" key="1">
    <source>
        <dbReference type="EMBL" id="NJI02128.1"/>
    </source>
</evidence>
<dbReference type="EMBL" id="WMFL01000060">
    <property type="protein sequence ID" value="NJI02128.1"/>
    <property type="molecule type" value="Genomic_DNA"/>
</dbReference>
<dbReference type="AlphaFoldDB" id="A0AAW9YX83"/>
<keyword evidence="3" id="KW-1185">Reference proteome</keyword>
<reference evidence="1" key="2">
    <citation type="submission" date="2019-11" db="EMBL/GenBank/DDBJ databases">
        <title>Whole genome comparisons of Staphylococcus agnetis isolates from cattle and chickens.</title>
        <authorList>
            <person name="Rhoads D."/>
            <person name="Shwani A."/>
            <person name="Adkins P."/>
            <person name="Calcutt M."/>
            <person name="Middleton J."/>
        </authorList>
    </citation>
    <scope>NUCLEOTIDE SEQUENCE</scope>
    <source>
        <strain evidence="1">1387</strain>
    </source>
</reference>
<sequence length="111" mass="12330">MAWSPVFDLKKTFGDLYFMGVDEKFKYEDGKKTGEVLYAYKLASSGQGEQITVKVPKKVDLELMSICELVNVDAKQYVQSSGDFHSIQPSIKADDIKQIGTVQVKKSTGQG</sequence>
<dbReference type="Proteomes" id="UP000195208">
    <property type="component" value="Unassembled WGS sequence"/>
</dbReference>
<protein>
    <submittedName>
        <fullName evidence="1">DUF961 domain-containing protein</fullName>
    </submittedName>
</protein>
<dbReference type="Gene3D" id="2.40.50.390">
    <property type="entry name" value="Conjugative transposon protein, DUF961"/>
    <property type="match status" value="1"/>
</dbReference>
<accession>A0AAW9YX83</accession>
<reference evidence="2 3" key="1">
    <citation type="submission" date="2017-04" db="EMBL/GenBank/DDBJ databases">
        <title>Staphylococcus agnetis, a potential pathogen in the broiler production.</title>
        <authorList>
            <person name="Poulsen L."/>
        </authorList>
    </citation>
    <scope>NUCLEOTIDE SEQUENCE [LARGE SCALE GENOMIC DNA]</scope>
    <source>
        <strain evidence="2 3">723_310714_2_2_spleen</strain>
    </source>
</reference>
<dbReference type="Proteomes" id="UP000646308">
    <property type="component" value="Unassembled WGS sequence"/>
</dbReference>
<dbReference type="EMBL" id="NEFX01000010">
    <property type="protein sequence ID" value="OTW31425.1"/>
    <property type="molecule type" value="Genomic_DNA"/>
</dbReference>
<dbReference type="RefSeq" id="WP_031796736.1">
    <property type="nucleotide sequence ID" value="NZ_CP094811.1"/>
</dbReference>